<sequence length="547" mass="59347">MQALPAHYENSLHHMTSAHVPQPTTTASDTTSPPTTGNAAVDKITTKNSSPNPETSTSTASFLTPKGESVEILTVDDDEANDTDNSQELSTQKDKMSDSKANTSKENSITDTRPSLRSQCSDTKSIEEVSLPTVSISVTHTHPLSSASNGNVQICEPIPISTGENLQTASVRIEYPNCPPPSTYCNDQLNAWKEMSDANASFFVNSAMSAAGLQSENISKIISNTSVKSFKDESSSTSSIKTKFSPNTTVKAVLTNSEEKGKGTRRRKNQAIQDPTVGLSESDLQILKDCFNSVSTSSSTASSPVVTSVSANNGTKPPSPPSTSTSSSINIQLPEQNGIPKLNGERNAPVVQQQMVALSPNTAACFPQLPLEMTKWFPVSIGGNVEEFEKKLAAVHIVQMKLLSKFPPNIPNEVAERHVMVSHRMLPAEAWIFNIVNACMYHYELGCQIFSPNDELVDVESVEHFYWVVKEIHLTNLLNFYDSELSNIADSNMLLKASILRLKFLIEKEVLKSKNEIKRLDAVANAKISQTSVESGNPADANHASTK</sequence>
<feature type="compositionally biased region" description="Low complexity" evidence="1">
    <location>
        <begin position="21"/>
        <end position="36"/>
    </location>
</feature>
<name>A0AAD4N637_9BILA</name>
<dbReference type="AlphaFoldDB" id="A0AAD4N637"/>
<comment type="caution">
    <text evidence="2">The sequence shown here is derived from an EMBL/GenBank/DDBJ whole genome shotgun (WGS) entry which is preliminary data.</text>
</comment>
<dbReference type="Proteomes" id="UP001201812">
    <property type="component" value="Unassembled WGS sequence"/>
</dbReference>
<feature type="compositionally biased region" description="Polar residues" evidence="1">
    <location>
        <begin position="99"/>
        <end position="123"/>
    </location>
</feature>
<feature type="region of interest" description="Disordered" evidence="1">
    <location>
        <begin position="296"/>
        <end position="330"/>
    </location>
</feature>
<dbReference type="EMBL" id="JAKKPZ010000008">
    <property type="protein sequence ID" value="KAI1718133.1"/>
    <property type="molecule type" value="Genomic_DNA"/>
</dbReference>
<evidence type="ECO:0000256" key="1">
    <source>
        <dbReference type="SAM" id="MobiDB-lite"/>
    </source>
</evidence>
<evidence type="ECO:0000313" key="2">
    <source>
        <dbReference type="EMBL" id="KAI1718133.1"/>
    </source>
</evidence>
<keyword evidence="3" id="KW-1185">Reference proteome</keyword>
<evidence type="ECO:0000313" key="3">
    <source>
        <dbReference type="Proteomes" id="UP001201812"/>
    </source>
</evidence>
<feature type="region of interest" description="Disordered" evidence="1">
    <location>
        <begin position="253"/>
        <end position="278"/>
    </location>
</feature>
<gene>
    <name evidence="2" type="ORF">DdX_06548</name>
</gene>
<organism evidence="2 3">
    <name type="scientific">Ditylenchus destructor</name>
    <dbReference type="NCBI Taxonomy" id="166010"/>
    <lineage>
        <taxon>Eukaryota</taxon>
        <taxon>Metazoa</taxon>
        <taxon>Ecdysozoa</taxon>
        <taxon>Nematoda</taxon>
        <taxon>Chromadorea</taxon>
        <taxon>Rhabditida</taxon>
        <taxon>Tylenchina</taxon>
        <taxon>Tylenchomorpha</taxon>
        <taxon>Sphaerularioidea</taxon>
        <taxon>Anguinidae</taxon>
        <taxon>Anguininae</taxon>
        <taxon>Ditylenchus</taxon>
    </lineage>
</organism>
<proteinExistence type="predicted"/>
<accession>A0AAD4N637</accession>
<protein>
    <submittedName>
        <fullName evidence="2">Uncharacterized protein</fullName>
    </submittedName>
</protein>
<reference evidence="2" key="1">
    <citation type="submission" date="2022-01" db="EMBL/GenBank/DDBJ databases">
        <title>Genome Sequence Resource for Two Populations of Ditylenchus destructor, the Migratory Endoparasitic Phytonematode.</title>
        <authorList>
            <person name="Zhang H."/>
            <person name="Lin R."/>
            <person name="Xie B."/>
        </authorList>
    </citation>
    <scope>NUCLEOTIDE SEQUENCE</scope>
    <source>
        <strain evidence="2">BazhouSP</strain>
    </source>
</reference>
<feature type="compositionally biased region" description="Low complexity" evidence="1">
    <location>
        <begin position="296"/>
        <end position="311"/>
    </location>
</feature>
<feature type="region of interest" description="Disordered" evidence="1">
    <location>
        <begin position="1"/>
        <end position="123"/>
    </location>
</feature>
<feature type="compositionally biased region" description="Low complexity" evidence="1">
    <location>
        <begin position="46"/>
        <end position="61"/>
    </location>
</feature>